<dbReference type="AlphaFoldDB" id="A0A0R0CI88"/>
<protein>
    <recommendedName>
        <fullName evidence="4">FimV N-terminal domain-containing protein</fullName>
    </recommendedName>
</protein>
<dbReference type="InterPro" id="IPR020012">
    <property type="entry name" value="LysM_FimV"/>
</dbReference>
<dbReference type="InterPro" id="IPR038440">
    <property type="entry name" value="FimV_C_sf"/>
</dbReference>
<keyword evidence="6" id="KW-1185">Reference proteome</keyword>
<dbReference type="PATRIC" id="fig|344882.3.peg.482"/>
<reference evidence="5 6" key="1">
    <citation type="submission" date="2015-05" db="EMBL/GenBank/DDBJ databases">
        <title>Genome sequencing and analysis of members of genus Stenotrophomonas.</title>
        <authorList>
            <person name="Patil P.P."/>
            <person name="Midha S."/>
            <person name="Patil P.B."/>
        </authorList>
    </citation>
    <scope>NUCLEOTIDE SEQUENCE [LARGE SCALE GENOMIC DNA]</scope>
    <source>
        <strain evidence="5 6">DSM 21858</strain>
    </source>
</reference>
<dbReference type="Gene3D" id="1.20.58.2200">
    <property type="match status" value="1"/>
</dbReference>
<feature type="coiled-coil region" evidence="1">
    <location>
        <begin position="348"/>
        <end position="385"/>
    </location>
</feature>
<feature type="domain" description="FimV N-terminal" evidence="4">
    <location>
        <begin position="13"/>
        <end position="121"/>
    </location>
</feature>
<dbReference type="CDD" id="cd00118">
    <property type="entry name" value="LysM"/>
    <property type="match status" value="1"/>
</dbReference>
<feature type="region of interest" description="Disordered" evidence="2">
    <location>
        <begin position="319"/>
        <end position="339"/>
    </location>
</feature>
<evidence type="ECO:0000313" key="6">
    <source>
        <dbReference type="Proteomes" id="UP000052052"/>
    </source>
</evidence>
<comment type="caution">
    <text evidence="5">The sequence shown here is derived from an EMBL/GenBank/DDBJ whole genome shotgun (WGS) entry which is preliminary data.</text>
</comment>
<evidence type="ECO:0000256" key="3">
    <source>
        <dbReference type="SAM" id="Phobius"/>
    </source>
</evidence>
<gene>
    <name evidence="5" type="ORF">ABB29_10555</name>
</gene>
<dbReference type="Proteomes" id="UP000052052">
    <property type="component" value="Unassembled WGS sequence"/>
</dbReference>
<feature type="compositionally biased region" description="Polar residues" evidence="2">
    <location>
        <begin position="294"/>
        <end position="303"/>
    </location>
</feature>
<organism evidence="5 6">
    <name type="scientific">Pseudoxanthomonas dokdonensis</name>
    <dbReference type="NCBI Taxonomy" id="344882"/>
    <lineage>
        <taxon>Bacteria</taxon>
        <taxon>Pseudomonadati</taxon>
        <taxon>Pseudomonadota</taxon>
        <taxon>Gammaproteobacteria</taxon>
        <taxon>Lysobacterales</taxon>
        <taxon>Lysobacteraceae</taxon>
        <taxon>Pseudoxanthomonas</taxon>
    </lineage>
</organism>
<dbReference type="InterPro" id="IPR036779">
    <property type="entry name" value="LysM_dom_sf"/>
</dbReference>
<dbReference type="STRING" id="344882.ABB29_10555"/>
<dbReference type="NCBIfam" id="TIGR03505">
    <property type="entry name" value="FimV_core"/>
    <property type="match status" value="1"/>
</dbReference>
<accession>A0A0R0CI88</accession>
<evidence type="ECO:0000313" key="5">
    <source>
        <dbReference type="EMBL" id="KRG69200.1"/>
    </source>
</evidence>
<keyword evidence="3" id="KW-0812">Transmembrane</keyword>
<proteinExistence type="predicted"/>
<name>A0A0R0CI88_9GAMM</name>
<evidence type="ECO:0000259" key="4">
    <source>
        <dbReference type="Pfam" id="PF25800"/>
    </source>
</evidence>
<dbReference type="Gene3D" id="3.10.350.10">
    <property type="entry name" value="LysM domain"/>
    <property type="match status" value="1"/>
</dbReference>
<dbReference type="InterPro" id="IPR018392">
    <property type="entry name" value="LysM"/>
</dbReference>
<dbReference type="Pfam" id="PF25800">
    <property type="entry name" value="FimV_N"/>
    <property type="match status" value="1"/>
</dbReference>
<keyword evidence="1" id="KW-0175">Coiled coil</keyword>
<evidence type="ECO:0000256" key="2">
    <source>
        <dbReference type="SAM" id="MobiDB-lite"/>
    </source>
</evidence>
<evidence type="ECO:0000256" key="1">
    <source>
        <dbReference type="SAM" id="Coils"/>
    </source>
</evidence>
<feature type="transmembrane region" description="Helical" evidence="3">
    <location>
        <begin position="406"/>
        <end position="426"/>
    </location>
</feature>
<feature type="compositionally biased region" description="Low complexity" evidence="2">
    <location>
        <begin position="146"/>
        <end position="177"/>
    </location>
</feature>
<sequence>MWLVLASFSAMALGLGEIRVKSQPGQPLVAEIPVISNEPGELEQLQARLASPVTFERVGLPRPQGLVNDLSFAVALDDSGRPVIRVTSQAPVDVAAVNFLIEVDWGQGRLVREYSALVQAPGTVAAADQPYIQAPQAAPSDTIVREPQMPASSPPASSEPLAAEPEATPAEPTADTAIAPAPVPAPQAIAAAPSAAMAAPMQDTVVQRGQTLSEIASRLRAGTGYTLDQTMVALLRANPEAFIKGNINLLKQGAVLRVPPSADIAQLQEAEAAALVRSQIAEWRQARQPIPQPVANNSSSLTATGAAPANNNARLEIAPPVSDNAGQAGTQSGISSGGEGDMLAEQQLQQSQEDLAARETEVQELRAQVAELEKLKQQQAKLIAMKDSDLAAAQQQLAQSNGSGGLPLWAGAGLLLLLAAAVIWGFSHRRRRLAIDAPAKPVRAPRFDSAALAAAVPVTEPEAQPLASDDVATAAEPVDDIVAEPAGSPMLEPAVGKPVTTFSHSASIQPPWHSGPTAVEAAKAANAAVASSPSSTQPAGRDRLELAMAYLDLGDVATARDLLHEVLDSDDDVARGEARQLLREIG</sequence>
<keyword evidence="3" id="KW-1133">Transmembrane helix</keyword>
<keyword evidence="3" id="KW-0472">Membrane</keyword>
<dbReference type="InterPro" id="IPR020011">
    <property type="entry name" value="FimV_C"/>
</dbReference>
<dbReference type="EMBL" id="LDJL01000011">
    <property type="protein sequence ID" value="KRG69200.1"/>
    <property type="molecule type" value="Genomic_DNA"/>
</dbReference>
<feature type="region of interest" description="Disordered" evidence="2">
    <location>
        <begin position="145"/>
        <end position="177"/>
    </location>
</feature>
<dbReference type="NCBIfam" id="TIGR03504">
    <property type="entry name" value="FimV_Cterm"/>
    <property type="match status" value="1"/>
</dbReference>
<feature type="compositionally biased region" description="Polar residues" evidence="2">
    <location>
        <begin position="324"/>
        <end position="334"/>
    </location>
</feature>
<dbReference type="InterPro" id="IPR057840">
    <property type="entry name" value="FimV_N"/>
</dbReference>
<feature type="region of interest" description="Disordered" evidence="2">
    <location>
        <begin position="287"/>
        <end position="306"/>
    </location>
</feature>